<dbReference type="GO" id="GO:0005829">
    <property type="term" value="C:cytosol"/>
    <property type="evidence" value="ECO:0007669"/>
    <property type="project" value="TreeGrafter"/>
</dbReference>
<dbReference type="InterPro" id="IPR011251">
    <property type="entry name" value="Luciferase-like_dom"/>
</dbReference>
<organism evidence="2 3">
    <name type="scientific">Rhodococcus opacus</name>
    <name type="common">Nocardia opaca</name>
    <dbReference type="NCBI Taxonomy" id="37919"/>
    <lineage>
        <taxon>Bacteria</taxon>
        <taxon>Bacillati</taxon>
        <taxon>Actinomycetota</taxon>
        <taxon>Actinomycetes</taxon>
        <taxon>Mycobacteriales</taxon>
        <taxon>Nocardiaceae</taxon>
        <taxon>Rhodococcus</taxon>
    </lineage>
</organism>
<dbReference type="RefSeq" id="WP_054246672.1">
    <property type="nucleotide sequence ID" value="NZ_CP009111.1"/>
</dbReference>
<reference evidence="2 3" key="1">
    <citation type="submission" date="2014-07" db="EMBL/GenBank/DDBJ databases">
        <authorList>
            <person name="Zhang J.E."/>
            <person name="Yang H."/>
            <person name="Guo J."/>
            <person name="Deng Z."/>
            <person name="Luo H."/>
            <person name="Luo M."/>
            <person name="Zhao B."/>
        </authorList>
    </citation>
    <scope>NUCLEOTIDE SEQUENCE [LARGE SCALE GENOMIC DNA]</scope>
    <source>
        <strain evidence="2 3">1CP</strain>
    </source>
</reference>
<dbReference type="PANTHER" id="PTHR30137">
    <property type="entry name" value="LUCIFERASE-LIKE MONOOXYGENASE"/>
    <property type="match status" value="1"/>
</dbReference>
<dbReference type="Proteomes" id="UP000186108">
    <property type="component" value="Chromosome"/>
</dbReference>
<feature type="domain" description="Luciferase-like" evidence="1">
    <location>
        <begin position="26"/>
        <end position="126"/>
    </location>
</feature>
<protein>
    <recommendedName>
        <fullName evidence="1">Luciferase-like domain-containing protein</fullName>
    </recommendedName>
</protein>
<dbReference type="Gene3D" id="3.20.20.30">
    <property type="entry name" value="Luciferase-like domain"/>
    <property type="match status" value="2"/>
</dbReference>
<dbReference type="GO" id="GO:0016705">
    <property type="term" value="F:oxidoreductase activity, acting on paired donors, with incorporation or reduction of molecular oxygen"/>
    <property type="evidence" value="ECO:0007669"/>
    <property type="project" value="InterPro"/>
</dbReference>
<dbReference type="NCBIfam" id="TIGR03620">
    <property type="entry name" value="F420_MSMEG_4141"/>
    <property type="match status" value="1"/>
</dbReference>
<accession>A0A1B1KDF5</accession>
<dbReference type="InterPro" id="IPR036661">
    <property type="entry name" value="Luciferase-like_sf"/>
</dbReference>
<dbReference type="PATRIC" id="fig|37919.13.peg.6285"/>
<evidence type="ECO:0000259" key="1">
    <source>
        <dbReference type="Pfam" id="PF00296"/>
    </source>
</evidence>
<dbReference type="InterPro" id="IPR019922">
    <property type="entry name" value="Lucif-like_OxRdatse_MSMEG_4141"/>
</dbReference>
<dbReference type="EMBL" id="CP009111">
    <property type="protein sequence ID" value="ANS30641.1"/>
    <property type="molecule type" value="Genomic_DNA"/>
</dbReference>
<evidence type="ECO:0000313" key="2">
    <source>
        <dbReference type="EMBL" id="ANS30641.1"/>
    </source>
</evidence>
<dbReference type="PANTHER" id="PTHR30137:SF18">
    <property type="entry name" value="CONSERVED PROTEIN"/>
    <property type="match status" value="1"/>
</dbReference>
<gene>
    <name evidence="2" type="ORF">R1CP_30065</name>
</gene>
<sequence>MTETTAQTPQLGQFGVWRHAGGLAPEVGAAIESAGYGAIWIGGSPPADLEIAERLLDATSTITVATGIVNIWTAPADEIATSFHRLEARHPGRFLLGIGVGHPEQPGLNYSKPYAALVEYLDALDAAGVPAGRRVLAALGPKVLELSAARAAGAHPYLTTPQHTREARELLGPGPVIAPEQKVVLDTDPERARPIGRSAVENPYLHLRNYVNNLKRLGYTDEQIENGGSDDLIDALVAHGDTQYVAGRLREHLDAGADHVAIQVLPAGDDPVPALRELAGALGL</sequence>
<name>A0A1B1KDF5_RHOOP</name>
<dbReference type="AlphaFoldDB" id="A0A1B1KDF5"/>
<proteinExistence type="predicted"/>
<dbReference type="SUPFAM" id="SSF51679">
    <property type="entry name" value="Bacterial luciferase-like"/>
    <property type="match status" value="1"/>
</dbReference>
<dbReference type="InterPro" id="IPR050766">
    <property type="entry name" value="Bact_Lucif_Oxidored"/>
</dbReference>
<dbReference type="Pfam" id="PF00296">
    <property type="entry name" value="Bac_luciferase"/>
    <property type="match status" value="1"/>
</dbReference>
<evidence type="ECO:0000313" key="3">
    <source>
        <dbReference type="Proteomes" id="UP000186108"/>
    </source>
</evidence>